<comment type="similarity">
    <text evidence="1">Belongs to the syntaxin family.</text>
</comment>
<dbReference type="InterPro" id="IPR000727">
    <property type="entry name" value="T_SNARE_dom"/>
</dbReference>
<evidence type="ECO:0000259" key="2">
    <source>
        <dbReference type="PROSITE" id="PS50192"/>
    </source>
</evidence>
<evidence type="ECO:0000256" key="1">
    <source>
        <dbReference type="ARBA" id="ARBA00009063"/>
    </source>
</evidence>
<dbReference type="VEuPathDB" id="FungiDB:H257_03044"/>
<dbReference type="PROSITE" id="PS50192">
    <property type="entry name" value="T_SNARE"/>
    <property type="match status" value="1"/>
</dbReference>
<evidence type="ECO:0000313" key="3">
    <source>
        <dbReference type="EMBL" id="RHZ33680.1"/>
    </source>
</evidence>
<organism evidence="3 4">
    <name type="scientific">Aphanomyces astaci</name>
    <name type="common">Crayfish plague agent</name>
    <dbReference type="NCBI Taxonomy" id="112090"/>
    <lineage>
        <taxon>Eukaryota</taxon>
        <taxon>Sar</taxon>
        <taxon>Stramenopiles</taxon>
        <taxon>Oomycota</taxon>
        <taxon>Saprolegniomycetes</taxon>
        <taxon>Saprolegniales</taxon>
        <taxon>Verrucalvaceae</taxon>
        <taxon>Aphanomyces</taxon>
    </lineage>
</organism>
<dbReference type="AlphaFoldDB" id="A0A397FI01"/>
<dbReference type="EMBL" id="QUTE01006162">
    <property type="protein sequence ID" value="RHZ33680.1"/>
    <property type="molecule type" value="Genomic_DNA"/>
</dbReference>
<dbReference type="GO" id="GO:0048278">
    <property type="term" value="P:vesicle docking"/>
    <property type="evidence" value="ECO:0007669"/>
    <property type="project" value="TreeGrafter"/>
</dbReference>
<dbReference type="GO" id="GO:0006886">
    <property type="term" value="P:intracellular protein transport"/>
    <property type="evidence" value="ECO:0007669"/>
    <property type="project" value="TreeGrafter"/>
</dbReference>
<dbReference type="PANTHER" id="PTHR19957">
    <property type="entry name" value="SYNTAXIN"/>
    <property type="match status" value="1"/>
</dbReference>
<dbReference type="GO" id="GO:0000149">
    <property type="term" value="F:SNARE binding"/>
    <property type="evidence" value="ECO:0007669"/>
    <property type="project" value="TreeGrafter"/>
</dbReference>
<dbReference type="SUPFAM" id="SSF47661">
    <property type="entry name" value="t-snare proteins"/>
    <property type="match status" value="1"/>
</dbReference>
<dbReference type="PANTHER" id="PTHR19957:SF38">
    <property type="entry name" value="LD27581P"/>
    <property type="match status" value="1"/>
</dbReference>
<dbReference type="InterPro" id="IPR010989">
    <property type="entry name" value="SNARE"/>
</dbReference>
<dbReference type="GO" id="GO:0005484">
    <property type="term" value="F:SNAP receptor activity"/>
    <property type="evidence" value="ECO:0007669"/>
    <property type="project" value="TreeGrafter"/>
</dbReference>
<reference evidence="3 4" key="1">
    <citation type="submission" date="2018-08" db="EMBL/GenBank/DDBJ databases">
        <title>Aphanomyces genome sequencing and annotation.</title>
        <authorList>
            <person name="Minardi D."/>
            <person name="Oidtmann B."/>
            <person name="Van Der Giezen M."/>
            <person name="Studholme D.J."/>
        </authorList>
    </citation>
    <scope>NUCLEOTIDE SEQUENCE [LARGE SCALE GENOMIC DNA]</scope>
    <source>
        <strain evidence="3 4">197901</strain>
    </source>
</reference>
<protein>
    <recommendedName>
        <fullName evidence="2">t-SNARE coiled-coil homology domain-containing protein</fullName>
    </recommendedName>
</protein>
<name>A0A397FI01_APHAT</name>
<comment type="caution">
    <text evidence="3">The sequence shown here is derived from an EMBL/GenBank/DDBJ whole genome shotgun (WGS) entry which is preliminary data.</text>
</comment>
<dbReference type="Gene3D" id="1.20.5.110">
    <property type="match status" value="1"/>
</dbReference>
<dbReference type="GO" id="GO:0031201">
    <property type="term" value="C:SNARE complex"/>
    <property type="evidence" value="ECO:0007669"/>
    <property type="project" value="TreeGrafter"/>
</dbReference>
<dbReference type="GO" id="GO:0006906">
    <property type="term" value="P:vesicle fusion"/>
    <property type="evidence" value="ECO:0007669"/>
    <property type="project" value="TreeGrafter"/>
</dbReference>
<dbReference type="Proteomes" id="UP000266196">
    <property type="component" value="Unassembled WGS sequence"/>
</dbReference>
<proteinExistence type="inferred from homology"/>
<sequence length="286" mass="31114">MLGEACRTSSNVGDKPGVLNGDYFDLDSIPGFSAKQAQKSEKSPAAMSFADFAANAPALPGTTSSNVPAVSASLSTKNIPLLDKLSLKLEQYQRQVGAVRRQAQSAPTSMEGQQDLEDRIKFACMLQDEIARLLPQLPRSPAMEVSRRKLLKDFERISNQLESSVQDAANAQVKQSEAMRHEVERGDASSSLHATVNGQVIEFKQLDNEIAHNEALIEERAKDIDRIHKSVAQVNEIFRDLAAIVGDQQGAIDDIESHIDESLAQTQQGLAEVKKAAANQSSCLIM</sequence>
<evidence type="ECO:0000313" key="4">
    <source>
        <dbReference type="Proteomes" id="UP000266196"/>
    </source>
</evidence>
<dbReference type="FunFam" id="1.20.5.110:FF:000110">
    <property type="entry name" value="Sulfate permease family"/>
    <property type="match status" value="1"/>
</dbReference>
<accession>A0A397FI01</accession>
<dbReference type="InterPro" id="IPR045242">
    <property type="entry name" value="Syntaxin"/>
</dbReference>
<dbReference type="SMART" id="SM00397">
    <property type="entry name" value="t_SNARE"/>
    <property type="match status" value="1"/>
</dbReference>
<feature type="domain" description="T-SNARE coiled-coil homology" evidence="2">
    <location>
        <begin position="214"/>
        <end position="276"/>
    </location>
</feature>
<gene>
    <name evidence="3" type="ORF">DYB31_003238</name>
</gene>
<dbReference type="CDD" id="cd15840">
    <property type="entry name" value="SNARE_Qa"/>
    <property type="match status" value="1"/>
</dbReference>
<dbReference type="GO" id="GO:0012505">
    <property type="term" value="C:endomembrane system"/>
    <property type="evidence" value="ECO:0007669"/>
    <property type="project" value="TreeGrafter"/>
</dbReference>